<keyword evidence="2" id="KW-0472">Membrane</keyword>
<dbReference type="EMBL" id="CP002454">
    <property type="protein sequence ID" value="ADV67190.1"/>
    <property type="molecule type" value="Genomic_DNA"/>
</dbReference>
<feature type="compositionally biased region" description="Polar residues" evidence="1">
    <location>
        <begin position="220"/>
        <end position="235"/>
    </location>
</feature>
<reference evidence="3 4" key="1">
    <citation type="journal article" date="2011" name="Stand. Genomic Sci.">
        <title>Complete genome sequence of Deinococcus maricopensis type strain (LB-34).</title>
        <authorList>
            <person name="Pukall R."/>
            <person name="Zeytun A."/>
            <person name="Lucas S."/>
            <person name="Lapidus A."/>
            <person name="Hammon N."/>
            <person name="Deshpande S."/>
            <person name="Nolan M."/>
            <person name="Cheng J.F."/>
            <person name="Pitluck S."/>
            <person name="Liolios K."/>
            <person name="Pagani I."/>
            <person name="Mikhailova N."/>
            <person name="Ivanova N."/>
            <person name="Mavromatis K."/>
            <person name="Pati A."/>
            <person name="Tapia R."/>
            <person name="Han C."/>
            <person name="Goodwin L."/>
            <person name="Chen A."/>
            <person name="Palaniappan K."/>
            <person name="Land M."/>
            <person name="Hauser L."/>
            <person name="Chang Y.J."/>
            <person name="Jeffries C.D."/>
            <person name="Brambilla E.M."/>
            <person name="Rohde M."/>
            <person name="Goker M."/>
            <person name="Detter J.C."/>
            <person name="Woyke T."/>
            <person name="Bristow J."/>
            <person name="Eisen J.A."/>
            <person name="Markowitz V."/>
            <person name="Hugenholtz P."/>
            <person name="Kyrpides N.C."/>
            <person name="Klenk H.P."/>
        </authorList>
    </citation>
    <scope>NUCLEOTIDE SEQUENCE [LARGE SCALE GENOMIC DNA]</scope>
    <source>
        <strain evidence="4">DSM 21211 / LMG 22137 / NRRL B-23946 / LB-34</strain>
    </source>
</reference>
<protein>
    <submittedName>
        <fullName evidence="3">Uncharacterized protein</fullName>
    </submittedName>
</protein>
<dbReference type="OrthoDB" id="72093at2"/>
<evidence type="ECO:0000313" key="3">
    <source>
        <dbReference type="EMBL" id="ADV67190.1"/>
    </source>
</evidence>
<evidence type="ECO:0000313" key="4">
    <source>
        <dbReference type="Proteomes" id="UP000008635"/>
    </source>
</evidence>
<accession>E8U801</accession>
<sequence precursor="true">MTKDTDVTTPRDGKRGLSNNMKIALAGLLLFGGVGGWLAYSNMQAPADTTTTDAGTSTGTTSQTGATSVPAPGGTGTSSSTSSNGGVSVVRPDANAQVQQIPFLTPEGTTTGGATTSTDETATPSLASSDATPTANPFQPLRVDATANGTSAVDDAGRPISTAPTGTVATVNTPVRTTTGSTTTPGRTSTTTTTVATGLGTGALPAPEVPGVSTPVRLPSATTFDGTPLTATTGQGATSRPGSTATGTGGPTSTSGTSGATSNPGASTPVATPRPPINTPRPQVQVPSVSTIDLPGGEAIAGTPTTPGGNVGAGPTAGGTPAAGGVVGSAPTTTPSLPPVISQIDTGPQVNALDRFVTERDLSFNAVVLGPVNTSILKTRDGFLVVATGQTLPDSNVVIREVTATSVTLALGSDTKTLELDKR</sequence>
<dbReference type="STRING" id="709986.Deima_1541"/>
<organism evidence="3 4">
    <name type="scientific">Deinococcus maricopensis (strain DSM 21211 / LMG 22137 / NRRL B-23946 / LB-34)</name>
    <dbReference type="NCBI Taxonomy" id="709986"/>
    <lineage>
        <taxon>Bacteria</taxon>
        <taxon>Thermotogati</taxon>
        <taxon>Deinococcota</taxon>
        <taxon>Deinococci</taxon>
        <taxon>Deinococcales</taxon>
        <taxon>Deinococcaceae</taxon>
        <taxon>Deinococcus</taxon>
    </lineage>
</organism>
<feature type="transmembrane region" description="Helical" evidence="2">
    <location>
        <begin position="21"/>
        <end position="40"/>
    </location>
</feature>
<proteinExistence type="predicted"/>
<reference evidence="4" key="2">
    <citation type="submission" date="2011-01" db="EMBL/GenBank/DDBJ databases">
        <title>The complete genome of Deinococcus maricopensis DSM 21211.</title>
        <authorList>
            <consortium name="US DOE Joint Genome Institute (JGI-PGF)"/>
            <person name="Lucas S."/>
            <person name="Copeland A."/>
            <person name="Lapidus A."/>
            <person name="Goodwin L."/>
            <person name="Pitluck S."/>
            <person name="Kyrpides N."/>
            <person name="Mavromatis K."/>
            <person name="Pagani I."/>
            <person name="Ivanova N."/>
            <person name="Ovchinnikova G."/>
            <person name="Zeytun A."/>
            <person name="Detter J.C."/>
            <person name="Han C."/>
            <person name="Land M."/>
            <person name="Hauser L."/>
            <person name="Markowitz V."/>
            <person name="Cheng J.-F."/>
            <person name="Hugenholtz P."/>
            <person name="Woyke T."/>
            <person name="Wu D."/>
            <person name="Pukall R."/>
            <person name="Gehrich-Schroeter G."/>
            <person name="Brambilla E."/>
            <person name="Klenk H.-P."/>
            <person name="Eisen J.A."/>
        </authorList>
    </citation>
    <scope>NUCLEOTIDE SEQUENCE [LARGE SCALE GENOMIC DNA]</scope>
    <source>
        <strain evidence="4">DSM 21211 / LMG 22137 / NRRL B-23946 / LB-34</strain>
    </source>
</reference>
<gene>
    <name evidence="3" type="ordered locus">Deima_1541</name>
</gene>
<dbReference type="RefSeq" id="WP_013556695.1">
    <property type="nucleotide sequence ID" value="NC_014958.1"/>
</dbReference>
<feature type="compositionally biased region" description="Low complexity" evidence="1">
    <location>
        <begin position="49"/>
        <end position="90"/>
    </location>
</feature>
<feature type="compositionally biased region" description="Low complexity" evidence="1">
    <location>
        <begin position="167"/>
        <end position="206"/>
    </location>
</feature>
<keyword evidence="2" id="KW-1133">Transmembrane helix</keyword>
<dbReference type="AlphaFoldDB" id="E8U801"/>
<keyword evidence="2" id="KW-0812">Transmembrane</keyword>
<feature type="compositionally biased region" description="Polar residues" evidence="1">
    <location>
        <begin position="126"/>
        <end position="137"/>
    </location>
</feature>
<feature type="compositionally biased region" description="Low complexity" evidence="1">
    <location>
        <begin position="105"/>
        <end position="125"/>
    </location>
</feature>
<evidence type="ECO:0000256" key="2">
    <source>
        <dbReference type="SAM" id="Phobius"/>
    </source>
</evidence>
<keyword evidence="4" id="KW-1185">Reference proteome</keyword>
<feature type="region of interest" description="Disordered" evidence="1">
    <location>
        <begin position="49"/>
        <end position="285"/>
    </location>
</feature>
<dbReference type="eggNOG" id="ENOG5032VNY">
    <property type="taxonomic scope" value="Bacteria"/>
</dbReference>
<feature type="compositionally biased region" description="Low complexity" evidence="1">
    <location>
        <begin position="236"/>
        <end position="268"/>
    </location>
</feature>
<dbReference type="Proteomes" id="UP000008635">
    <property type="component" value="Chromosome"/>
</dbReference>
<name>E8U801_DEIML</name>
<dbReference type="HOGENOM" id="CLU_625171_0_0_0"/>
<evidence type="ECO:0000256" key="1">
    <source>
        <dbReference type="SAM" id="MobiDB-lite"/>
    </source>
</evidence>
<dbReference type="KEGG" id="dmr:Deima_1541"/>